<dbReference type="FunFam" id="3.40.50.300:FF:001025">
    <property type="entry name" value="ATPase family, AAA domain-containing 2B"/>
    <property type="match status" value="1"/>
</dbReference>
<gene>
    <name evidence="5" type="ORF">SAY86_010735</name>
</gene>
<dbReference type="SMART" id="SM00382">
    <property type="entry name" value="AAA"/>
    <property type="match status" value="1"/>
</dbReference>
<dbReference type="InterPro" id="IPR003593">
    <property type="entry name" value="AAA+_ATPase"/>
</dbReference>
<comment type="caution">
    <text evidence="5">The sequence shown here is derived from an EMBL/GenBank/DDBJ whole genome shotgun (WGS) entry which is preliminary data.</text>
</comment>
<dbReference type="PANTHER" id="PTHR23077">
    <property type="entry name" value="AAA-FAMILY ATPASE"/>
    <property type="match status" value="1"/>
</dbReference>
<accession>A0AAN7R245</accession>
<keyword evidence="2" id="KW-0067">ATP-binding</keyword>
<dbReference type="Gene3D" id="3.40.50.300">
    <property type="entry name" value="P-loop containing nucleotide triphosphate hydrolases"/>
    <property type="match status" value="1"/>
</dbReference>
<dbReference type="GO" id="GO:0005634">
    <property type="term" value="C:nucleus"/>
    <property type="evidence" value="ECO:0007669"/>
    <property type="project" value="TreeGrafter"/>
</dbReference>
<dbReference type="AlphaFoldDB" id="A0AAN7R245"/>
<evidence type="ECO:0000256" key="3">
    <source>
        <dbReference type="ARBA" id="ARBA00023054"/>
    </source>
</evidence>
<dbReference type="GO" id="GO:1990275">
    <property type="term" value="F:preribosome binding"/>
    <property type="evidence" value="ECO:0007669"/>
    <property type="project" value="TreeGrafter"/>
</dbReference>
<dbReference type="PANTHER" id="PTHR23077:SF171">
    <property type="entry name" value="NUCLEAR VALOSIN-CONTAINING PROTEIN-LIKE"/>
    <property type="match status" value="1"/>
</dbReference>
<dbReference type="EMBL" id="JAXQNO010000012">
    <property type="protein sequence ID" value="KAK4786902.1"/>
    <property type="molecule type" value="Genomic_DNA"/>
</dbReference>
<proteinExistence type="predicted"/>
<evidence type="ECO:0000256" key="2">
    <source>
        <dbReference type="ARBA" id="ARBA00022840"/>
    </source>
</evidence>
<evidence type="ECO:0000313" key="6">
    <source>
        <dbReference type="Proteomes" id="UP001346149"/>
    </source>
</evidence>
<dbReference type="InterPro" id="IPR027417">
    <property type="entry name" value="P-loop_NTPase"/>
</dbReference>
<sequence>MIQPSTKREGFSQIPNIKWEDIGGLDSLRKDFDETIVRRIRDGEAYEKLVGFKLEAGFLLYGPPGCGKTLIAQAIANEAGANYIYIKGPELLNKFVGESERAVRTLFSRAKTCAPCIIFFDEVDSLMNQRGTEGYSHRVVECLVGQLLLELSDHQRGVFVIGATNRIER</sequence>
<keyword evidence="6" id="KW-1185">Reference proteome</keyword>
<evidence type="ECO:0000313" key="5">
    <source>
        <dbReference type="EMBL" id="KAK4786902.1"/>
    </source>
</evidence>
<organism evidence="5 6">
    <name type="scientific">Trapa natans</name>
    <name type="common">Water chestnut</name>
    <dbReference type="NCBI Taxonomy" id="22666"/>
    <lineage>
        <taxon>Eukaryota</taxon>
        <taxon>Viridiplantae</taxon>
        <taxon>Streptophyta</taxon>
        <taxon>Embryophyta</taxon>
        <taxon>Tracheophyta</taxon>
        <taxon>Spermatophyta</taxon>
        <taxon>Magnoliopsida</taxon>
        <taxon>eudicotyledons</taxon>
        <taxon>Gunneridae</taxon>
        <taxon>Pentapetalae</taxon>
        <taxon>rosids</taxon>
        <taxon>malvids</taxon>
        <taxon>Myrtales</taxon>
        <taxon>Lythraceae</taxon>
        <taxon>Trapa</taxon>
    </lineage>
</organism>
<dbReference type="Pfam" id="PF00004">
    <property type="entry name" value="AAA"/>
    <property type="match status" value="1"/>
</dbReference>
<dbReference type="GO" id="GO:0016887">
    <property type="term" value="F:ATP hydrolysis activity"/>
    <property type="evidence" value="ECO:0007669"/>
    <property type="project" value="InterPro"/>
</dbReference>
<dbReference type="GO" id="GO:0003723">
    <property type="term" value="F:RNA binding"/>
    <property type="evidence" value="ECO:0007669"/>
    <property type="project" value="TreeGrafter"/>
</dbReference>
<evidence type="ECO:0000259" key="4">
    <source>
        <dbReference type="SMART" id="SM00382"/>
    </source>
</evidence>
<dbReference type="SUPFAM" id="SSF52540">
    <property type="entry name" value="P-loop containing nucleoside triphosphate hydrolases"/>
    <property type="match status" value="1"/>
</dbReference>
<keyword evidence="3" id="KW-0175">Coiled coil</keyword>
<name>A0AAN7R245_TRANT</name>
<reference evidence="5 6" key="1">
    <citation type="journal article" date="2023" name="Hortic Res">
        <title>Pangenome of water caltrop reveals structural variations and asymmetric subgenome divergence after allopolyploidization.</title>
        <authorList>
            <person name="Zhang X."/>
            <person name="Chen Y."/>
            <person name="Wang L."/>
            <person name="Yuan Y."/>
            <person name="Fang M."/>
            <person name="Shi L."/>
            <person name="Lu R."/>
            <person name="Comes H.P."/>
            <person name="Ma Y."/>
            <person name="Chen Y."/>
            <person name="Huang G."/>
            <person name="Zhou Y."/>
            <person name="Zheng Z."/>
            <person name="Qiu Y."/>
        </authorList>
    </citation>
    <scope>NUCLEOTIDE SEQUENCE [LARGE SCALE GENOMIC DNA]</scope>
    <source>
        <strain evidence="5">F231</strain>
    </source>
</reference>
<dbReference type="GO" id="GO:0005524">
    <property type="term" value="F:ATP binding"/>
    <property type="evidence" value="ECO:0007669"/>
    <property type="project" value="UniProtKB-KW"/>
</dbReference>
<dbReference type="Proteomes" id="UP001346149">
    <property type="component" value="Unassembled WGS sequence"/>
</dbReference>
<dbReference type="GO" id="GO:0042254">
    <property type="term" value="P:ribosome biogenesis"/>
    <property type="evidence" value="ECO:0007669"/>
    <property type="project" value="TreeGrafter"/>
</dbReference>
<dbReference type="InterPro" id="IPR003959">
    <property type="entry name" value="ATPase_AAA_core"/>
</dbReference>
<dbReference type="InterPro" id="IPR050168">
    <property type="entry name" value="AAA_ATPase_domain"/>
</dbReference>
<evidence type="ECO:0000256" key="1">
    <source>
        <dbReference type="ARBA" id="ARBA00022741"/>
    </source>
</evidence>
<feature type="domain" description="AAA+ ATPase" evidence="4">
    <location>
        <begin position="54"/>
        <end position="162"/>
    </location>
</feature>
<protein>
    <recommendedName>
        <fullName evidence="4">AAA+ ATPase domain-containing protein</fullName>
    </recommendedName>
</protein>
<keyword evidence="1" id="KW-0547">Nucleotide-binding</keyword>